<evidence type="ECO:0000313" key="2">
    <source>
        <dbReference type="Proteomes" id="UP000221758"/>
    </source>
</evidence>
<gene>
    <name evidence="1" type="ORF">ABP12_00035</name>
</gene>
<name>A0A1V0DZ91_9CAUD</name>
<dbReference type="OrthoDB" id="11501at10239"/>
<organism evidence="1 2">
    <name type="scientific">Acinetobacter phage WCHABP12</name>
    <dbReference type="NCBI Taxonomy" id="1965454"/>
    <lineage>
        <taxon>Viruses</taxon>
        <taxon>Duplodnaviria</taxon>
        <taxon>Heunggongvirae</taxon>
        <taxon>Uroviricota</taxon>
        <taxon>Caudoviricetes</taxon>
        <taxon>Obolenskvirus</taxon>
        <taxon>Obolenskvirus WCHABP12</taxon>
    </lineage>
</organism>
<dbReference type="Proteomes" id="UP000221758">
    <property type="component" value="Segment"/>
</dbReference>
<evidence type="ECO:0000313" key="1">
    <source>
        <dbReference type="EMBL" id="ARB06776.1"/>
    </source>
</evidence>
<proteinExistence type="predicted"/>
<dbReference type="EMBL" id="KY670595">
    <property type="protein sequence ID" value="ARB06776.1"/>
    <property type="molecule type" value="Genomic_DNA"/>
</dbReference>
<reference evidence="1 2" key="1">
    <citation type="submission" date="2017-02" db="EMBL/GenBank/DDBJ databases">
        <title>The complete genome of Acinetobacter Baumannii phage WCHABP12.</title>
        <authorList>
            <person name="Zhou W."/>
            <person name="Feng Y."/>
            <person name="Zong Z."/>
        </authorList>
    </citation>
    <scope>NUCLEOTIDE SEQUENCE [LARGE SCALE GENOMIC DNA]</scope>
</reference>
<sequence>MKNELELLKSICDQQVLNLMNKCEWNTFPKYRKVEDYEIRLTDVCLWHTQLWTSAKRRYVANKLEKLGILEIIKRRSYSPVCIRFIDEKYNLFIFDLCQKSLIGFEYVSGNGWNSYPQYTKTTRGESEILRISNIIYNQILQDFNLH</sequence>
<keyword evidence="2" id="KW-1185">Reference proteome</keyword>
<protein>
    <submittedName>
        <fullName evidence="1">Uncharacterized protein</fullName>
    </submittedName>
</protein>
<accession>A0A1V0DZ91</accession>